<organism evidence="3 4">
    <name type="scientific">Galendromus occidentalis</name>
    <name type="common">western predatory mite</name>
    <dbReference type="NCBI Taxonomy" id="34638"/>
    <lineage>
        <taxon>Eukaryota</taxon>
        <taxon>Metazoa</taxon>
        <taxon>Ecdysozoa</taxon>
        <taxon>Arthropoda</taxon>
        <taxon>Chelicerata</taxon>
        <taxon>Arachnida</taxon>
        <taxon>Acari</taxon>
        <taxon>Parasitiformes</taxon>
        <taxon>Mesostigmata</taxon>
        <taxon>Gamasina</taxon>
        <taxon>Phytoseioidea</taxon>
        <taxon>Phytoseiidae</taxon>
        <taxon>Typhlodrominae</taxon>
        <taxon>Galendromus</taxon>
    </lineage>
</organism>
<gene>
    <name evidence="4" type="primary">LOC108864432</name>
</gene>
<feature type="region of interest" description="Disordered" evidence="1">
    <location>
        <begin position="135"/>
        <end position="255"/>
    </location>
</feature>
<evidence type="ECO:0000313" key="3">
    <source>
        <dbReference type="Proteomes" id="UP000694867"/>
    </source>
</evidence>
<keyword evidence="2" id="KW-0472">Membrane</keyword>
<name>A0AAJ7L4I7_9ACAR</name>
<feature type="region of interest" description="Disordered" evidence="1">
    <location>
        <begin position="347"/>
        <end position="376"/>
    </location>
</feature>
<feature type="compositionally biased region" description="Basic and acidic residues" evidence="1">
    <location>
        <begin position="184"/>
        <end position="206"/>
    </location>
</feature>
<protein>
    <submittedName>
        <fullName evidence="4">Uncharacterized protein LOC108864432</fullName>
    </submittedName>
</protein>
<feature type="transmembrane region" description="Helical" evidence="2">
    <location>
        <begin position="89"/>
        <end position="109"/>
    </location>
</feature>
<proteinExistence type="predicted"/>
<dbReference type="KEGG" id="goe:108864432"/>
<keyword evidence="2" id="KW-1133">Transmembrane helix</keyword>
<feature type="compositionally biased region" description="Basic and acidic residues" evidence="1">
    <location>
        <begin position="219"/>
        <end position="228"/>
    </location>
</feature>
<reference evidence="4" key="1">
    <citation type="submission" date="2025-08" db="UniProtKB">
        <authorList>
            <consortium name="RefSeq"/>
        </authorList>
    </citation>
    <scope>IDENTIFICATION</scope>
</reference>
<dbReference type="GeneID" id="108864432"/>
<dbReference type="Proteomes" id="UP000694867">
    <property type="component" value="Unplaced"/>
</dbReference>
<keyword evidence="2" id="KW-0812">Transmembrane</keyword>
<dbReference type="RefSeq" id="XP_018495566.1">
    <property type="nucleotide sequence ID" value="XM_018640050.1"/>
</dbReference>
<dbReference type="AlphaFoldDB" id="A0AAJ7L4I7"/>
<keyword evidence="3" id="KW-1185">Reference proteome</keyword>
<sequence>MTRGLPQCRIFADDESSGLAQNVTESAMRAVTMIIITSLVLFFIEDISCVIKVSHKKPIKIKIQAKPSLLVKPFPFLLLKKYHRKKIRLGWPLSALFTFKALAFLSSLVRKRRRRSTDSVPIIFSAPNTRTWLTNIGSRKNGATRKATKSGLSQESEERFETTDKPPTTVLPEHEGSSEENDDARESEYKDERIHYDAPMKLDRGRNNQGRTPTKPRLGKAERKERGRSNGGKKAVKTEKSTHIAPSTSSDDHKDEEIAEVFRSLRANDHNSCIQRAICEYEAVKYKRKLTPMQESFVDLFGENVSQPTEADELKDSYPFHRAAFIGNSLRDPSICAHTFKTCPRTPDSILPASERTSQPGDTIEVPGPVTNNGPPQHQLGSQAPSYAQNPFGLPGGVPVPVPPNVNVRPGSRASLFPDGTLLIFEAPEDPAPGLPVIPHPTPLDPPKAKGAKPVVDLSQFLPGKAAMAPAVFETELTLTADGKAFNEALPKIPKIIDSGIKLTPQMIELVSGLLKKDNHRGKRKDVVHELLKDIVIGHIQKQITTAWRPSSPILPPDNMLDFALPQQQAIENYAFY</sequence>
<evidence type="ECO:0000256" key="1">
    <source>
        <dbReference type="SAM" id="MobiDB-lite"/>
    </source>
</evidence>
<accession>A0AAJ7L4I7</accession>
<evidence type="ECO:0000256" key="2">
    <source>
        <dbReference type="SAM" id="Phobius"/>
    </source>
</evidence>
<evidence type="ECO:0000313" key="4">
    <source>
        <dbReference type="RefSeq" id="XP_018495566.1"/>
    </source>
</evidence>